<dbReference type="Proteomes" id="UP001617427">
    <property type="component" value="Unassembled WGS sequence"/>
</dbReference>
<organism evidence="2 3">
    <name type="scientific">Herbaspirillum chlorophenolicum</name>
    <dbReference type="NCBI Taxonomy" id="211589"/>
    <lineage>
        <taxon>Bacteria</taxon>
        <taxon>Pseudomonadati</taxon>
        <taxon>Pseudomonadota</taxon>
        <taxon>Betaproteobacteria</taxon>
        <taxon>Burkholderiales</taxon>
        <taxon>Oxalobacteraceae</taxon>
        <taxon>Herbaspirillum</taxon>
    </lineage>
</organism>
<comment type="caution">
    <text evidence="2">The sequence shown here is derived from an EMBL/GenBank/DDBJ whole genome shotgun (WGS) entry which is preliminary data.</text>
</comment>
<keyword evidence="3" id="KW-1185">Reference proteome</keyword>
<feature type="compositionally biased region" description="Gly residues" evidence="1">
    <location>
        <begin position="76"/>
        <end position="86"/>
    </location>
</feature>
<feature type="compositionally biased region" description="Basic and acidic residues" evidence="1">
    <location>
        <begin position="58"/>
        <end position="68"/>
    </location>
</feature>
<sequence length="141" mass="14409">MSMNITFNGGTGSVTGGSETPSANEVKGFKDGLSGKSDQELLQGLLQGNLPQWQQKAIADELQKRHPEAAQSDGANGAGGDGGGGSNELEDLIKKLKKGNISDAELNKLSAMTGVPVDQLQQVKGKNSADSVGQQGDITGG</sequence>
<evidence type="ECO:0000313" key="2">
    <source>
        <dbReference type="EMBL" id="MFJ3044627.1"/>
    </source>
</evidence>
<accession>A0ABW8EX23</accession>
<feature type="region of interest" description="Disordered" evidence="1">
    <location>
        <begin position="120"/>
        <end position="141"/>
    </location>
</feature>
<dbReference type="EMBL" id="JBIUZV010000001">
    <property type="protein sequence ID" value="MFJ3044627.1"/>
    <property type="molecule type" value="Genomic_DNA"/>
</dbReference>
<protein>
    <submittedName>
        <fullName evidence="2">Uncharacterized protein</fullName>
    </submittedName>
</protein>
<dbReference type="RefSeq" id="WP_050468492.1">
    <property type="nucleotide sequence ID" value="NZ_JBIUZV010000001.1"/>
</dbReference>
<proteinExistence type="predicted"/>
<feature type="region of interest" description="Disordered" evidence="1">
    <location>
        <begin position="1"/>
        <end position="35"/>
    </location>
</feature>
<gene>
    <name evidence="2" type="ORF">ACIPEN_02245</name>
</gene>
<feature type="region of interest" description="Disordered" evidence="1">
    <location>
        <begin position="56"/>
        <end position="89"/>
    </location>
</feature>
<reference evidence="2 3" key="1">
    <citation type="submission" date="2024-10" db="EMBL/GenBank/DDBJ databases">
        <title>The Natural Products Discovery Center: Release of the First 8490 Sequenced Strains for Exploring Actinobacteria Biosynthetic Diversity.</title>
        <authorList>
            <person name="Kalkreuter E."/>
            <person name="Kautsar S.A."/>
            <person name="Yang D."/>
            <person name="Bader C.D."/>
            <person name="Teijaro C.N."/>
            <person name="Fluegel L."/>
            <person name="Davis C.M."/>
            <person name="Simpson J.R."/>
            <person name="Lauterbach L."/>
            <person name="Steele A.D."/>
            <person name="Gui C."/>
            <person name="Meng S."/>
            <person name="Li G."/>
            <person name="Viehrig K."/>
            <person name="Ye F."/>
            <person name="Su P."/>
            <person name="Kiefer A.F."/>
            <person name="Nichols A."/>
            <person name="Cepeda A.J."/>
            <person name="Yan W."/>
            <person name="Fan B."/>
            <person name="Jiang Y."/>
            <person name="Adhikari A."/>
            <person name="Zheng C.-J."/>
            <person name="Schuster L."/>
            <person name="Cowan T.M."/>
            <person name="Smanski M.J."/>
            <person name="Chevrette M.G."/>
            <person name="De Carvalho L.P.S."/>
            <person name="Shen B."/>
        </authorList>
    </citation>
    <scope>NUCLEOTIDE SEQUENCE [LARGE SCALE GENOMIC DNA]</scope>
    <source>
        <strain evidence="2 3">NPDC087045</strain>
    </source>
</reference>
<evidence type="ECO:0000256" key="1">
    <source>
        <dbReference type="SAM" id="MobiDB-lite"/>
    </source>
</evidence>
<evidence type="ECO:0000313" key="3">
    <source>
        <dbReference type="Proteomes" id="UP001617427"/>
    </source>
</evidence>
<name>A0ABW8EX23_9BURK</name>